<protein>
    <recommendedName>
        <fullName evidence="4">M60-like domain-containing protein</fullName>
    </recommendedName>
</protein>
<reference evidence="5" key="2">
    <citation type="journal article" date="2021" name="PeerJ">
        <title>Extensive microbial diversity within the chicken gut microbiome revealed by metagenomics and culture.</title>
        <authorList>
            <person name="Gilroy R."/>
            <person name="Ravi A."/>
            <person name="Getino M."/>
            <person name="Pursley I."/>
            <person name="Horton D.L."/>
            <person name="Alikhan N.F."/>
            <person name="Baker D."/>
            <person name="Gharbi K."/>
            <person name="Hall N."/>
            <person name="Watson M."/>
            <person name="Adriaenssens E.M."/>
            <person name="Foster-Nyarko E."/>
            <person name="Jarju S."/>
            <person name="Secka A."/>
            <person name="Antonio M."/>
            <person name="Oren A."/>
            <person name="Chaudhuri R.R."/>
            <person name="La Ragione R."/>
            <person name="Hildebrand F."/>
            <person name="Pallen M.J."/>
        </authorList>
    </citation>
    <scope>NUCLEOTIDE SEQUENCE</scope>
    <source>
        <strain evidence="5">9366</strain>
    </source>
</reference>
<comment type="caution">
    <text evidence="5">The sequence shown here is derived from an EMBL/GenBank/DDBJ whole genome shotgun (WGS) entry which is preliminary data.</text>
</comment>
<feature type="region of interest" description="Disordered" evidence="1">
    <location>
        <begin position="999"/>
        <end position="1043"/>
    </location>
</feature>
<dbReference type="Pfam" id="PF17291">
    <property type="entry name" value="M60-like_N"/>
    <property type="match status" value="1"/>
</dbReference>
<keyword evidence="2" id="KW-0472">Membrane</keyword>
<evidence type="ECO:0000313" key="6">
    <source>
        <dbReference type="Proteomes" id="UP000824145"/>
    </source>
</evidence>
<dbReference type="InterPro" id="IPR035423">
    <property type="entry name" value="M60-like_N"/>
</dbReference>
<dbReference type="AlphaFoldDB" id="A0A9D1SJX9"/>
<dbReference type="PROSITE" id="PS51257">
    <property type="entry name" value="PROKAR_LIPOPROTEIN"/>
    <property type="match status" value="1"/>
</dbReference>
<evidence type="ECO:0000259" key="4">
    <source>
        <dbReference type="Pfam" id="PF17291"/>
    </source>
</evidence>
<reference evidence="5" key="1">
    <citation type="submission" date="2020-10" db="EMBL/GenBank/DDBJ databases">
        <authorList>
            <person name="Gilroy R."/>
        </authorList>
    </citation>
    <scope>NUCLEOTIDE SEQUENCE</scope>
    <source>
        <strain evidence="5">9366</strain>
    </source>
</reference>
<gene>
    <name evidence="5" type="ORF">IAB07_05715</name>
</gene>
<keyword evidence="3" id="KW-0732">Signal</keyword>
<feature type="signal peptide" evidence="3">
    <location>
        <begin position="1"/>
        <end position="22"/>
    </location>
</feature>
<proteinExistence type="predicted"/>
<evidence type="ECO:0000256" key="3">
    <source>
        <dbReference type="SAM" id="SignalP"/>
    </source>
</evidence>
<dbReference type="EMBL" id="DVNJ01000031">
    <property type="protein sequence ID" value="HIU63244.1"/>
    <property type="molecule type" value="Genomic_DNA"/>
</dbReference>
<evidence type="ECO:0000313" key="5">
    <source>
        <dbReference type="EMBL" id="HIU63244.1"/>
    </source>
</evidence>
<accession>A0A9D1SJX9</accession>
<feature type="compositionally biased region" description="Basic and acidic residues" evidence="1">
    <location>
        <begin position="1024"/>
        <end position="1043"/>
    </location>
</feature>
<name>A0A9D1SJX9_9FIRM</name>
<keyword evidence="2" id="KW-1133">Transmembrane helix</keyword>
<sequence>MRKIAALFLIFLLFAAAALGLAACSGTELESGYSDVVEEFYGDGMTYLASHAAPANATQYKDMPRVDKKLVVDNRISGSHITGLYLPAGESVRVVIPSETVTYMSAVAVLSPDGSVSERQTLVRGETVITSQTGGILLYHIGEYSVGDDLAPFEIYFYGAMPAPYYRYGLDSSDDLGDLTRFGDMLVTLDCGNMRFYVPASEISPETDLKSALEWWRSATGVIADALSAGRTDGNSAPVKVYYTANVNEETDILLSASDFDGLFSASRLATTSSGLALLKKTGEFLAGERGDGGLSGKLAAFNAYMLLKDSFVIYDESSTEEKDELYFSNAYAVLQKIISGTSTDKTTDVALCLMHSGGTAAASRFIDELEGADADALALSAAQTLELNACAFISAELGEEVSAEVARAAADKKEYVPVFNYYTRSALDQNEQNGYKVYAGDTHKVDFAAMCAVYGGEVLSVELSGSNGWEKREDGYYYTALSENVRDAYTLTIKARSGGKEIEYVSYGDISLNVNAASYALYEELPVEGLEGGTVTQEAIDKAVDIYADHEPTYSRSLALATCGVGAYEGGEIADSQYTFSVTSFNFEVEEDGVYTFSVINEDTGFCYYRVDFGVGDYEYTMFQNYVPVQTLGLLSRTEELKKGYVYRFDIFVLQPGISNGLTLYVSKDGGDYLPVGAEYMSYPGTSKAEQMEYTAPELSLQGTVYPDTLYMKADASAWTGMVGEGVVVRSGEADAPFDGSTGITSVYELYVPSKGAYTVNFDKKLALDYVRIYGSATGVTYSLSVYDGNWHQVARGLTGSETVRVQGEYSALRLDISGNGTIELREVEAGTYIDNCTFVPHTSGDIWFEGNWSRMTGGVSVNGSVAQNTGDNAYAEYTFYGDEVAILATKGARYGSGIVYIDGKRYAEVSLSSEKTIYQTVAFYAKLDEVGGHTIRFESDGGDVINIDALAYSEGVYDPDDTSMPFNPYYLFILLGIVVAGVIVCAILDHRTKHKKKKRFVESDGQSAVGEKADEPEAQSADDGKTDAPDEQSADGKKREE</sequence>
<feature type="chain" id="PRO_5039282134" description="M60-like domain-containing protein" evidence="3">
    <location>
        <begin position="23"/>
        <end position="1043"/>
    </location>
</feature>
<feature type="transmembrane region" description="Helical" evidence="2">
    <location>
        <begin position="971"/>
        <end position="990"/>
    </location>
</feature>
<organism evidence="5 6">
    <name type="scientific">Candidatus Caccalectryoclostridium excrementigallinarum</name>
    <dbReference type="NCBI Taxonomy" id="2840710"/>
    <lineage>
        <taxon>Bacteria</taxon>
        <taxon>Bacillati</taxon>
        <taxon>Bacillota</taxon>
        <taxon>Clostridia</taxon>
        <taxon>Christensenellales</taxon>
        <taxon>Christensenellaceae</taxon>
        <taxon>Christensenellaceae incertae sedis</taxon>
        <taxon>Candidatus Caccalectryoclostridium</taxon>
    </lineage>
</organism>
<evidence type="ECO:0000256" key="2">
    <source>
        <dbReference type="SAM" id="Phobius"/>
    </source>
</evidence>
<feature type="domain" description="M60-like" evidence="4">
    <location>
        <begin position="67"/>
        <end position="135"/>
    </location>
</feature>
<keyword evidence="2" id="KW-0812">Transmembrane</keyword>
<dbReference type="Proteomes" id="UP000824145">
    <property type="component" value="Unassembled WGS sequence"/>
</dbReference>
<dbReference type="Gene3D" id="2.60.120.260">
    <property type="entry name" value="Galactose-binding domain-like"/>
    <property type="match status" value="1"/>
</dbReference>
<evidence type="ECO:0000256" key="1">
    <source>
        <dbReference type="SAM" id="MobiDB-lite"/>
    </source>
</evidence>